<evidence type="ECO:0000313" key="2">
    <source>
        <dbReference type="EMBL" id="WRT64108.1"/>
    </source>
</evidence>
<feature type="region of interest" description="Disordered" evidence="1">
    <location>
        <begin position="1"/>
        <end position="297"/>
    </location>
</feature>
<accession>A0ABZ1CRF3</accession>
<feature type="compositionally biased region" description="Polar residues" evidence="1">
    <location>
        <begin position="135"/>
        <end position="150"/>
    </location>
</feature>
<feature type="compositionally biased region" description="Acidic residues" evidence="1">
    <location>
        <begin position="75"/>
        <end position="115"/>
    </location>
</feature>
<feature type="compositionally biased region" description="Basic and acidic residues" evidence="1">
    <location>
        <begin position="242"/>
        <end position="253"/>
    </location>
</feature>
<sequence>MSFRRSNFGRFTSSTANESYQRQLTAPVNKWRKQWVSPTGLAPESSYKICKWVKQKEKAKLAGAAEGDDNTPAPEGEENEGDENDEGEDQEMDEDNQGDEEGEAEGEEGEGEGDGEAVPTATGVAAQTPVPGMISTETDIPTATSTSVPQPSEPIVGESGPEPVTAKVTETSPTAEQISSEPRATEEIERAPGSQPQESHEAPIPPHNPIPSNAIEITSVAPTSTETGLGTIGMSDTSVQLETRHAEDTADEKMDVEEPVQMEEKDKGLVHGEMEAPTEALEMTEVDETKEVEKEQM</sequence>
<organism evidence="2 3">
    <name type="scientific">Kwoniella shivajii</name>
    <dbReference type="NCBI Taxonomy" id="564305"/>
    <lineage>
        <taxon>Eukaryota</taxon>
        <taxon>Fungi</taxon>
        <taxon>Dikarya</taxon>
        <taxon>Basidiomycota</taxon>
        <taxon>Agaricomycotina</taxon>
        <taxon>Tremellomycetes</taxon>
        <taxon>Tremellales</taxon>
        <taxon>Cryptococcaceae</taxon>
        <taxon>Kwoniella</taxon>
    </lineage>
</organism>
<proteinExistence type="predicted"/>
<feature type="compositionally biased region" description="Basic and acidic residues" evidence="1">
    <location>
        <begin position="287"/>
        <end position="297"/>
    </location>
</feature>
<dbReference type="RefSeq" id="XP_062788848.1">
    <property type="nucleotide sequence ID" value="XM_062932797.1"/>
</dbReference>
<protein>
    <submittedName>
        <fullName evidence="2">Uncharacterized protein</fullName>
    </submittedName>
</protein>
<feature type="compositionally biased region" description="Polar residues" evidence="1">
    <location>
        <begin position="168"/>
        <end position="182"/>
    </location>
</feature>
<feature type="compositionally biased region" description="Polar residues" evidence="1">
    <location>
        <begin position="220"/>
        <end position="241"/>
    </location>
</feature>
<name>A0ABZ1CRF3_9TREE</name>
<dbReference type="Proteomes" id="UP001329825">
    <property type="component" value="Chromosome 1"/>
</dbReference>
<keyword evidence="3" id="KW-1185">Reference proteome</keyword>
<reference evidence="2 3" key="1">
    <citation type="submission" date="2024-01" db="EMBL/GenBank/DDBJ databases">
        <title>Comparative genomics of Cryptococcus and Kwoniella reveals pathogenesis evolution and contrasting modes of karyotype evolution via chromosome fusion or intercentromeric recombination.</title>
        <authorList>
            <person name="Coelho M.A."/>
            <person name="David-Palma M."/>
            <person name="Shea T."/>
            <person name="Bowers K."/>
            <person name="McGinley-Smith S."/>
            <person name="Mohammad A.W."/>
            <person name="Gnirke A."/>
            <person name="Yurkov A.M."/>
            <person name="Nowrousian M."/>
            <person name="Sun S."/>
            <person name="Cuomo C.A."/>
            <person name="Heitman J."/>
        </authorList>
    </citation>
    <scope>NUCLEOTIDE SEQUENCE [LARGE SCALE GENOMIC DNA]</scope>
    <source>
        <strain evidence="2">CBS 11374</strain>
    </source>
</reference>
<feature type="compositionally biased region" description="Polar residues" evidence="1">
    <location>
        <begin position="9"/>
        <end position="26"/>
    </location>
</feature>
<feature type="compositionally biased region" description="Basic and acidic residues" evidence="1">
    <location>
        <begin position="262"/>
        <end position="274"/>
    </location>
</feature>
<dbReference type="GeneID" id="87953168"/>
<gene>
    <name evidence="2" type="ORF">IL334_001037</name>
</gene>
<dbReference type="EMBL" id="CP141881">
    <property type="protein sequence ID" value="WRT64108.1"/>
    <property type="molecule type" value="Genomic_DNA"/>
</dbReference>
<evidence type="ECO:0000313" key="3">
    <source>
        <dbReference type="Proteomes" id="UP001329825"/>
    </source>
</evidence>
<evidence type="ECO:0000256" key="1">
    <source>
        <dbReference type="SAM" id="MobiDB-lite"/>
    </source>
</evidence>